<dbReference type="GO" id="GO:0005519">
    <property type="term" value="F:cytoskeletal regulatory protein binding"/>
    <property type="evidence" value="ECO:0007669"/>
    <property type="project" value="InterPro"/>
</dbReference>
<accession>A0A1X2GLS1</accession>
<evidence type="ECO:0000259" key="4">
    <source>
        <dbReference type="SMART" id="SM00806"/>
    </source>
</evidence>
<dbReference type="PANTHER" id="PTHR22741">
    <property type="entry name" value="P140CAP/SNIP-RELATED"/>
    <property type="match status" value="1"/>
</dbReference>
<dbReference type="OrthoDB" id="783096at2759"/>
<proteinExistence type="predicted"/>
<evidence type="ECO:0000256" key="1">
    <source>
        <dbReference type="ARBA" id="ARBA00023054"/>
    </source>
</evidence>
<feature type="domain" description="Actin interacting protein 3 C-terminal" evidence="4">
    <location>
        <begin position="2"/>
        <end position="267"/>
    </location>
</feature>
<evidence type="ECO:0000313" key="5">
    <source>
        <dbReference type="EMBL" id="ORX55812.1"/>
    </source>
</evidence>
<organism evidence="5 6">
    <name type="scientific">Hesseltinella vesiculosa</name>
    <dbReference type="NCBI Taxonomy" id="101127"/>
    <lineage>
        <taxon>Eukaryota</taxon>
        <taxon>Fungi</taxon>
        <taxon>Fungi incertae sedis</taxon>
        <taxon>Mucoromycota</taxon>
        <taxon>Mucoromycotina</taxon>
        <taxon>Mucoromycetes</taxon>
        <taxon>Mucorales</taxon>
        <taxon>Cunninghamellaceae</taxon>
        <taxon>Hesseltinella</taxon>
    </lineage>
</organism>
<sequence>MDGYIPKLQEAFQDQLDQWTDKLASLQGVTAQPKEKKTKDQSCSPQTWASPPIILQRQEIQQQAKAMVNHLEQLQDIMDEIKQDVTHHRSRPSPEQMATCEDDLRLIQGMVQDLSNLLAKEKPTWKQAWELQLQKIIQEQHDVEDWEHLIIDAQDDVQTMRAIMDHLHQVVDLYRQQTSQSGLQRCKGSRSFIFSSPTSATSQLRTIDVDHDRRIQALAKAEQKRSKWVTHRIDDFEKELISFVDCKQLKNVGGAAQLEQIQAEKRKKLLQDLYQAEKSELIY</sequence>
<dbReference type="Gene3D" id="1.20.58.1540">
    <property type="entry name" value="Actin interacting protein 3, C-terminal domain"/>
    <property type="match status" value="1"/>
</dbReference>
<dbReference type="InterPro" id="IPR051825">
    <property type="entry name" value="SRCIN1"/>
</dbReference>
<dbReference type="Proteomes" id="UP000242146">
    <property type="component" value="Unassembled WGS sequence"/>
</dbReference>
<feature type="region of interest" description="Disordered" evidence="3">
    <location>
        <begin position="29"/>
        <end position="48"/>
    </location>
</feature>
<feature type="coiled-coil region" evidence="2">
    <location>
        <begin position="57"/>
        <end position="91"/>
    </location>
</feature>
<dbReference type="InterPro" id="IPR005613">
    <property type="entry name" value="AIP3_C"/>
</dbReference>
<dbReference type="SMART" id="SM00806">
    <property type="entry name" value="AIP3"/>
    <property type="match status" value="1"/>
</dbReference>
<dbReference type="Pfam" id="PF03915">
    <property type="entry name" value="AIP3"/>
    <property type="match status" value="1"/>
</dbReference>
<dbReference type="GO" id="GO:0005737">
    <property type="term" value="C:cytoplasm"/>
    <property type="evidence" value="ECO:0007669"/>
    <property type="project" value="TreeGrafter"/>
</dbReference>
<keyword evidence="1 2" id="KW-0175">Coiled coil</keyword>
<reference evidence="5 6" key="1">
    <citation type="submission" date="2016-07" db="EMBL/GenBank/DDBJ databases">
        <title>Pervasive Adenine N6-methylation of Active Genes in Fungi.</title>
        <authorList>
            <consortium name="DOE Joint Genome Institute"/>
            <person name="Mondo S.J."/>
            <person name="Dannebaum R.O."/>
            <person name="Kuo R.C."/>
            <person name="Labutti K."/>
            <person name="Haridas S."/>
            <person name="Kuo A."/>
            <person name="Salamov A."/>
            <person name="Ahrendt S.R."/>
            <person name="Lipzen A."/>
            <person name="Sullivan W."/>
            <person name="Andreopoulos W.B."/>
            <person name="Clum A."/>
            <person name="Lindquist E."/>
            <person name="Daum C."/>
            <person name="Ramamoorthy G.K."/>
            <person name="Gryganskyi A."/>
            <person name="Culley D."/>
            <person name="Magnuson J.K."/>
            <person name="James T.Y."/>
            <person name="O'Malley M.A."/>
            <person name="Stajich J.E."/>
            <person name="Spatafora J.W."/>
            <person name="Visel A."/>
            <person name="Grigoriev I.V."/>
        </authorList>
    </citation>
    <scope>NUCLEOTIDE SEQUENCE [LARGE SCALE GENOMIC DNA]</scope>
    <source>
        <strain evidence="5 6">NRRL 3301</strain>
    </source>
</reference>
<protein>
    <recommendedName>
        <fullName evidence="4">Actin interacting protein 3 C-terminal domain-containing protein</fullName>
    </recommendedName>
</protein>
<keyword evidence="6" id="KW-1185">Reference proteome</keyword>
<dbReference type="STRING" id="101127.A0A1X2GLS1"/>
<dbReference type="InterPro" id="IPR022782">
    <property type="entry name" value="AIP3-like_C"/>
</dbReference>
<dbReference type="PANTHER" id="PTHR22741:SF10">
    <property type="entry name" value="COILED-COIL DOMAIN-CONTAINING PROTEIN CG32809"/>
    <property type="match status" value="1"/>
</dbReference>
<evidence type="ECO:0000256" key="2">
    <source>
        <dbReference type="SAM" id="Coils"/>
    </source>
</evidence>
<dbReference type="GO" id="GO:0030010">
    <property type="term" value="P:establishment of cell polarity"/>
    <property type="evidence" value="ECO:0007669"/>
    <property type="project" value="TreeGrafter"/>
</dbReference>
<evidence type="ECO:0000256" key="3">
    <source>
        <dbReference type="SAM" id="MobiDB-lite"/>
    </source>
</evidence>
<evidence type="ECO:0000313" key="6">
    <source>
        <dbReference type="Proteomes" id="UP000242146"/>
    </source>
</evidence>
<gene>
    <name evidence="5" type="ORF">DM01DRAFT_264834</name>
</gene>
<dbReference type="EMBL" id="MCGT01000011">
    <property type="protein sequence ID" value="ORX55812.1"/>
    <property type="molecule type" value="Genomic_DNA"/>
</dbReference>
<dbReference type="AlphaFoldDB" id="A0A1X2GLS1"/>
<dbReference type="GO" id="GO:0051286">
    <property type="term" value="C:cell tip"/>
    <property type="evidence" value="ECO:0007669"/>
    <property type="project" value="TreeGrafter"/>
</dbReference>
<comment type="caution">
    <text evidence="5">The sequence shown here is derived from an EMBL/GenBank/DDBJ whole genome shotgun (WGS) entry which is preliminary data.</text>
</comment>
<name>A0A1X2GLS1_9FUNG</name>